<dbReference type="KEGG" id="nti:DNFV4_04311"/>
<evidence type="ECO:0000313" key="3">
    <source>
        <dbReference type="EMBL" id="CAI4033869.1"/>
    </source>
</evidence>
<dbReference type="Gene3D" id="3.40.50.620">
    <property type="entry name" value="HUPs"/>
    <property type="match status" value="2"/>
</dbReference>
<evidence type="ECO:0000256" key="1">
    <source>
        <dbReference type="ARBA" id="ARBA00008791"/>
    </source>
</evidence>
<evidence type="ECO:0000259" key="2">
    <source>
        <dbReference type="Pfam" id="PF00582"/>
    </source>
</evidence>
<dbReference type="Pfam" id="PF00582">
    <property type="entry name" value="Usp"/>
    <property type="match status" value="2"/>
</dbReference>
<proteinExistence type="inferred from homology"/>
<reference evidence="3" key="1">
    <citation type="submission" date="2022-10" db="EMBL/GenBank/DDBJ databases">
        <authorList>
            <person name="Koch H."/>
        </authorList>
    </citation>
    <scope>NUCLEOTIDE SEQUENCE</scope>
    <source>
        <strain evidence="3">DNF</strain>
    </source>
</reference>
<gene>
    <name evidence="3" type="ORF">DNFV4_04311</name>
</gene>
<dbReference type="InterPro" id="IPR006016">
    <property type="entry name" value="UspA"/>
</dbReference>
<comment type="similarity">
    <text evidence="1">Belongs to the universal stress protein A family.</text>
</comment>
<name>A0AA86N378_9BACT</name>
<organism evidence="3 4">
    <name type="scientific">Nitrospira tepida</name>
    <dbReference type="NCBI Taxonomy" id="2973512"/>
    <lineage>
        <taxon>Bacteria</taxon>
        <taxon>Pseudomonadati</taxon>
        <taxon>Nitrospirota</taxon>
        <taxon>Nitrospiria</taxon>
        <taxon>Nitrospirales</taxon>
        <taxon>Nitrospiraceae</taxon>
        <taxon>Nitrospira</taxon>
    </lineage>
</organism>
<dbReference type="InterPro" id="IPR014729">
    <property type="entry name" value="Rossmann-like_a/b/a_fold"/>
</dbReference>
<dbReference type="PANTHER" id="PTHR31964:SF113">
    <property type="entry name" value="USPA DOMAIN-CONTAINING PROTEIN"/>
    <property type="match status" value="1"/>
</dbReference>
<dbReference type="PRINTS" id="PR01438">
    <property type="entry name" value="UNVRSLSTRESS"/>
</dbReference>
<dbReference type="CDD" id="cd00293">
    <property type="entry name" value="USP-like"/>
    <property type="match status" value="2"/>
</dbReference>
<dbReference type="SUPFAM" id="SSF52402">
    <property type="entry name" value="Adenine nucleotide alpha hydrolases-like"/>
    <property type="match status" value="2"/>
</dbReference>
<dbReference type="AlphaFoldDB" id="A0AA86N378"/>
<accession>A0AA86N378</accession>
<dbReference type="RefSeq" id="WP_289271295.1">
    <property type="nucleotide sequence ID" value="NZ_OX365700.1"/>
</dbReference>
<evidence type="ECO:0000313" key="4">
    <source>
        <dbReference type="Proteomes" id="UP001179121"/>
    </source>
</evidence>
<feature type="domain" description="UspA" evidence="2">
    <location>
        <begin position="157"/>
        <end position="297"/>
    </location>
</feature>
<dbReference type="PANTHER" id="PTHR31964">
    <property type="entry name" value="ADENINE NUCLEOTIDE ALPHA HYDROLASES-LIKE SUPERFAMILY PROTEIN"/>
    <property type="match status" value="1"/>
</dbReference>
<dbReference type="EMBL" id="OX365700">
    <property type="protein sequence ID" value="CAI4033869.1"/>
    <property type="molecule type" value="Genomic_DNA"/>
</dbReference>
<keyword evidence="4" id="KW-1185">Reference proteome</keyword>
<sequence>MNILCAVDGSEYSRWGVEALRVLADRPPERVLLLHTVEPRLPRSSGSPSPARVARVIRALDERGTTLLRQMAQAASVALGQGGTSAKTKIETALAHGRPAASIVAQARRRRTDLVILGSRGLSDIRGFLLGSVSRHVLTQAPCPVLIVKRPLASLGRVVLAVDGSKHSRRACEFACQRLLQEATHVSVLSVAGDGLTEMAAQVLPASQLQDLTRPQLDRAQELVNQYRDQVLKTGCSVTTEVRTGHTSEQILQHAEQLKADLIIVGSRGLEGTERLELGSVAENVLKYAPCSVLVVKRRQI</sequence>
<dbReference type="Proteomes" id="UP001179121">
    <property type="component" value="Chromosome"/>
</dbReference>
<dbReference type="InterPro" id="IPR006015">
    <property type="entry name" value="Universal_stress_UspA"/>
</dbReference>
<feature type="domain" description="UspA" evidence="2">
    <location>
        <begin position="2"/>
        <end position="149"/>
    </location>
</feature>
<protein>
    <recommendedName>
        <fullName evidence="2">UspA domain-containing protein</fullName>
    </recommendedName>
</protein>